<dbReference type="Proteomes" id="UP001153404">
    <property type="component" value="Unassembled WGS sequence"/>
</dbReference>
<name>A0A9X4QVT0_9BACL</name>
<dbReference type="RefSeq" id="WP_277537798.1">
    <property type="nucleotide sequence ID" value="NZ_JAPDIA010000008.1"/>
</dbReference>
<dbReference type="Pfam" id="PF08955">
    <property type="entry name" value="BofC_C"/>
    <property type="match status" value="1"/>
</dbReference>
<evidence type="ECO:0000259" key="1">
    <source>
        <dbReference type="Pfam" id="PF08955"/>
    </source>
</evidence>
<accession>A0A9X4QVT0</accession>
<keyword evidence="3" id="KW-1185">Reference proteome</keyword>
<dbReference type="InterPro" id="IPR038117">
    <property type="entry name" value="BofC_C_sf"/>
</dbReference>
<proteinExistence type="predicted"/>
<organism evidence="2 3">
    <name type="scientific">Cohnella rhizosphaerae</name>
    <dbReference type="NCBI Taxonomy" id="1457232"/>
    <lineage>
        <taxon>Bacteria</taxon>
        <taxon>Bacillati</taxon>
        <taxon>Bacillota</taxon>
        <taxon>Bacilli</taxon>
        <taxon>Bacillales</taxon>
        <taxon>Paenibacillaceae</taxon>
        <taxon>Cohnella</taxon>
    </lineage>
</organism>
<dbReference type="InterPro" id="IPR015050">
    <property type="entry name" value="BofC_C"/>
</dbReference>
<dbReference type="AlphaFoldDB" id="A0A9X4QVT0"/>
<reference evidence="2" key="1">
    <citation type="submission" date="2022-10" db="EMBL/GenBank/DDBJ databases">
        <title>Comparative genomic analysis of Cohnella hashimotonis sp. nov., isolated from the International Space Station.</title>
        <authorList>
            <person name="Simpson A."/>
            <person name="Venkateswaran K."/>
        </authorList>
    </citation>
    <scope>NUCLEOTIDE SEQUENCE</scope>
    <source>
        <strain evidence="2">DSM 28161</strain>
    </source>
</reference>
<evidence type="ECO:0000313" key="2">
    <source>
        <dbReference type="EMBL" id="MDG0813686.1"/>
    </source>
</evidence>
<gene>
    <name evidence="2" type="ORF">OMP40_33645</name>
</gene>
<sequence length="235" mass="25691">MLGNRIRHWKKRLKRNKRLAWSLGIWAAAVLTAAAGLAALKSHLERAERPSGGVSGAEAVWLDQRSSLLSFDGPDSERGRAIAALAGLEGKVEVVLQRMYVCGEEIRRLGAFSSSEAMDLLKAHREWTATLQESDRLVMRESVDDLSASCKASARIGLDRGGNLSLFDGPVKKDKVIRTFFHMDVKSLESGLSPEELRKLREGMPVGEGADDYHRVVSRLGAYADASHAPANAAR</sequence>
<feature type="domain" description="Bypass of forespore C C-terminal" evidence="1">
    <location>
        <begin position="144"/>
        <end position="219"/>
    </location>
</feature>
<protein>
    <submittedName>
        <fullName evidence="2">BofC C-terminal domain-containing protein</fullName>
    </submittedName>
</protein>
<dbReference type="Gene3D" id="3.30.70.1740">
    <property type="entry name" value="Bypass-of-forespore C, C-terminal domain"/>
    <property type="match status" value="1"/>
</dbReference>
<evidence type="ECO:0000313" key="3">
    <source>
        <dbReference type="Proteomes" id="UP001153404"/>
    </source>
</evidence>
<dbReference type="EMBL" id="JAPDIA010000008">
    <property type="protein sequence ID" value="MDG0813686.1"/>
    <property type="molecule type" value="Genomic_DNA"/>
</dbReference>
<comment type="caution">
    <text evidence="2">The sequence shown here is derived from an EMBL/GenBank/DDBJ whole genome shotgun (WGS) entry which is preliminary data.</text>
</comment>